<evidence type="ECO:0000313" key="11">
    <source>
        <dbReference type="EMBL" id="KAG5582236.1"/>
    </source>
</evidence>
<evidence type="ECO:0000256" key="5">
    <source>
        <dbReference type="ARBA" id="ARBA00022692"/>
    </source>
</evidence>
<keyword evidence="4 8" id="KW-1003">Cell membrane</keyword>
<accession>A0A9J5X4L9</accession>
<evidence type="ECO:0000256" key="4">
    <source>
        <dbReference type="ARBA" id="ARBA00022475"/>
    </source>
</evidence>
<evidence type="ECO:0000256" key="2">
    <source>
        <dbReference type="ARBA" id="ARBA00007651"/>
    </source>
</evidence>
<evidence type="ECO:0000259" key="10">
    <source>
        <dbReference type="Pfam" id="PF04535"/>
    </source>
</evidence>
<protein>
    <recommendedName>
        <fullName evidence="8">CASP-like protein</fullName>
    </recommendedName>
</protein>
<dbReference type="GO" id="GO:0005886">
    <property type="term" value="C:plasma membrane"/>
    <property type="evidence" value="ECO:0007669"/>
    <property type="project" value="UniProtKB-SubCell"/>
</dbReference>
<dbReference type="Proteomes" id="UP000824120">
    <property type="component" value="Chromosome 10"/>
</dbReference>
<keyword evidence="5 8" id="KW-0812">Transmembrane</keyword>
<comment type="subcellular location">
    <subcellularLocation>
        <location evidence="1 8">Cell membrane</location>
        <topology evidence="1 8">Multi-pass membrane protein</topology>
    </subcellularLocation>
</comment>
<comment type="similarity">
    <text evidence="2 8">Belongs to the Casparian strip membrane proteins (CASP) family.</text>
</comment>
<evidence type="ECO:0000313" key="12">
    <source>
        <dbReference type="Proteomes" id="UP000824120"/>
    </source>
</evidence>
<dbReference type="EMBL" id="JACXVP010000010">
    <property type="protein sequence ID" value="KAG5582236.1"/>
    <property type="molecule type" value="Genomic_DNA"/>
</dbReference>
<dbReference type="Pfam" id="PF04535">
    <property type="entry name" value="CASP_dom"/>
    <property type="match status" value="1"/>
</dbReference>
<proteinExistence type="inferred from homology"/>
<comment type="subunit">
    <text evidence="3 8">Homodimer and heterodimers.</text>
</comment>
<gene>
    <name evidence="11" type="ORF">H5410_052863</name>
</gene>
<feature type="transmembrane region" description="Helical" evidence="8">
    <location>
        <begin position="52"/>
        <end position="70"/>
    </location>
</feature>
<name>A0A9J5X4L9_SOLCO</name>
<evidence type="ECO:0000256" key="6">
    <source>
        <dbReference type="ARBA" id="ARBA00022989"/>
    </source>
</evidence>
<dbReference type="OrthoDB" id="1924823at2759"/>
<feature type="transmembrane region" description="Helical" evidence="8">
    <location>
        <begin position="195"/>
        <end position="213"/>
    </location>
</feature>
<organism evidence="11 12">
    <name type="scientific">Solanum commersonii</name>
    <name type="common">Commerson's wild potato</name>
    <name type="synonym">Commerson's nightshade</name>
    <dbReference type="NCBI Taxonomy" id="4109"/>
    <lineage>
        <taxon>Eukaryota</taxon>
        <taxon>Viridiplantae</taxon>
        <taxon>Streptophyta</taxon>
        <taxon>Embryophyta</taxon>
        <taxon>Tracheophyta</taxon>
        <taxon>Spermatophyta</taxon>
        <taxon>Magnoliopsida</taxon>
        <taxon>eudicotyledons</taxon>
        <taxon>Gunneridae</taxon>
        <taxon>Pentapetalae</taxon>
        <taxon>asterids</taxon>
        <taxon>lamiids</taxon>
        <taxon>Solanales</taxon>
        <taxon>Solanaceae</taxon>
        <taxon>Solanoideae</taxon>
        <taxon>Solaneae</taxon>
        <taxon>Solanum</taxon>
    </lineage>
</organism>
<reference evidence="11 12" key="1">
    <citation type="submission" date="2020-09" db="EMBL/GenBank/DDBJ databases">
        <title>De no assembly of potato wild relative species, Solanum commersonii.</title>
        <authorList>
            <person name="Cho K."/>
        </authorList>
    </citation>
    <scope>NUCLEOTIDE SEQUENCE [LARGE SCALE GENOMIC DNA]</scope>
    <source>
        <strain evidence="11">LZ3.2</strain>
        <tissue evidence="11">Leaf</tissue>
    </source>
</reference>
<keyword evidence="6 8" id="KW-1133">Transmembrane helix</keyword>
<feature type="transmembrane region" description="Helical" evidence="8">
    <location>
        <begin position="90"/>
        <end position="107"/>
    </location>
</feature>
<evidence type="ECO:0000256" key="1">
    <source>
        <dbReference type="ARBA" id="ARBA00004651"/>
    </source>
</evidence>
<keyword evidence="7 8" id="KW-0472">Membrane</keyword>
<evidence type="ECO:0000256" key="3">
    <source>
        <dbReference type="ARBA" id="ARBA00011489"/>
    </source>
</evidence>
<dbReference type="InterPro" id="IPR006702">
    <property type="entry name" value="CASP_dom"/>
</dbReference>
<sequence length="224" mass="25072">MTDANAHKVTDVLPEPTPPPAAGNGERQVSEISTGVSEIVRRWKREDLVKRGCLILHGLALVFSLIAFIVMASNTHGDWKDFDKYEEYRYVLAIAILSSIYTGFQVLRQIQELSTGKESFSRQRLALIGFVGDQSLIKIAYNQEMSDELRVHQRQSLYLYKVVAYFLLSAASSAVPLTNRMRENNDNIFTDSSVAAISMEFLAFFALAVSALISGHKLSNKSYI</sequence>
<keyword evidence="12" id="KW-1185">Reference proteome</keyword>
<feature type="domain" description="Casparian strip membrane protein" evidence="10">
    <location>
        <begin position="51"/>
        <end position="136"/>
    </location>
</feature>
<evidence type="ECO:0000256" key="9">
    <source>
        <dbReference type="SAM" id="MobiDB-lite"/>
    </source>
</evidence>
<dbReference type="AlphaFoldDB" id="A0A9J5X4L9"/>
<feature type="compositionally biased region" description="Basic and acidic residues" evidence="9">
    <location>
        <begin position="1"/>
        <end position="10"/>
    </location>
</feature>
<feature type="transmembrane region" description="Helical" evidence="8">
    <location>
        <begin position="158"/>
        <end position="175"/>
    </location>
</feature>
<feature type="region of interest" description="Disordered" evidence="9">
    <location>
        <begin position="1"/>
        <end position="28"/>
    </location>
</feature>
<dbReference type="PANTHER" id="PTHR33573:SF52">
    <property type="entry name" value="CASP-LIKE PROTEIN"/>
    <property type="match status" value="1"/>
</dbReference>
<evidence type="ECO:0000256" key="8">
    <source>
        <dbReference type="RuleBase" id="RU361233"/>
    </source>
</evidence>
<dbReference type="PANTHER" id="PTHR33573">
    <property type="entry name" value="CASP-LIKE PROTEIN 4A4"/>
    <property type="match status" value="1"/>
</dbReference>
<comment type="caution">
    <text evidence="11">The sequence shown here is derived from an EMBL/GenBank/DDBJ whole genome shotgun (WGS) entry which is preliminary data.</text>
</comment>
<evidence type="ECO:0000256" key="7">
    <source>
        <dbReference type="ARBA" id="ARBA00023136"/>
    </source>
</evidence>